<keyword evidence="8" id="KW-0408">Iron</keyword>
<keyword evidence="3" id="KW-0479">Metal-binding</keyword>
<dbReference type="SUPFAM" id="SSF56281">
    <property type="entry name" value="Metallo-hydrolase/oxidoreductase"/>
    <property type="match status" value="1"/>
</dbReference>
<dbReference type="GO" id="GO:0070813">
    <property type="term" value="P:hydrogen sulfide metabolic process"/>
    <property type="evidence" value="ECO:0007669"/>
    <property type="project" value="TreeGrafter"/>
</dbReference>
<keyword evidence="4" id="KW-0809">Transit peptide</keyword>
<dbReference type="AlphaFoldDB" id="A0A1D8ISD3"/>
<dbReference type="RefSeq" id="WP_070079725.1">
    <property type="nucleotide sequence ID" value="NZ_CP017415.1"/>
</dbReference>
<keyword evidence="11" id="KW-1185">Reference proteome</keyword>
<reference evidence="11" key="1">
    <citation type="submission" date="2016-09" db="EMBL/GenBank/DDBJ databases">
        <title>Acidihalobacter prosperus F5.</title>
        <authorList>
            <person name="Khaleque H.N."/>
            <person name="Ramsay J.P."/>
            <person name="Kaksonen A.H."/>
            <person name="Boxall N.J."/>
            <person name="Watkin E.L.J."/>
        </authorList>
    </citation>
    <scope>NUCLEOTIDE SEQUENCE [LARGE SCALE GENOMIC DNA]</scope>
    <source>
        <strain evidence="11">F5</strain>
    </source>
</reference>
<proteinExistence type="inferred from homology"/>
<dbReference type="EMBL" id="CP017415">
    <property type="protein sequence ID" value="AOU99376.1"/>
    <property type="molecule type" value="Genomic_DNA"/>
</dbReference>
<evidence type="ECO:0000256" key="3">
    <source>
        <dbReference type="ARBA" id="ARBA00022723"/>
    </source>
</evidence>
<dbReference type="Proteomes" id="UP000095401">
    <property type="component" value="Chromosome"/>
</dbReference>
<keyword evidence="10" id="KW-0378">Hydrolase</keyword>
<keyword evidence="7" id="KW-0560">Oxidoreductase</keyword>
<dbReference type="KEGG" id="aprs:BI364_16870"/>
<evidence type="ECO:0000259" key="9">
    <source>
        <dbReference type="SMART" id="SM00849"/>
    </source>
</evidence>
<evidence type="ECO:0000256" key="2">
    <source>
        <dbReference type="ARBA" id="ARBA00006759"/>
    </source>
</evidence>
<dbReference type="PANTHER" id="PTHR43084:SF1">
    <property type="entry name" value="PERSULFIDE DIOXYGENASE ETHE1, MITOCHONDRIAL"/>
    <property type="match status" value="1"/>
</dbReference>
<organism evidence="10 11">
    <name type="scientific">Acidihalobacter yilgarnensis</name>
    <dbReference type="NCBI Taxonomy" id="2819280"/>
    <lineage>
        <taxon>Bacteria</taxon>
        <taxon>Pseudomonadati</taxon>
        <taxon>Pseudomonadota</taxon>
        <taxon>Gammaproteobacteria</taxon>
        <taxon>Chromatiales</taxon>
        <taxon>Ectothiorhodospiraceae</taxon>
        <taxon>Acidihalobacter</taxon>
    </lineage>
</organism>
<comment type="cofactor">
    <cofactor evidence="1">
        <name>Fe(2+)</name>
        <dbReference type="ChEBI" id="CHEBI:29033"/>
    </cofactor>
</comment>
<evidence type="ECO:0000256" key="1">
    <source>
        <dbReference type="ARBA" id="ARBA00001954"/>
    </source>
</evidence>
<dbReference type="GO" id="GO:0006749">
    <property type="term" value="P:glutathione metabolic process"/>
    <property type="evidence" value="ECO:0007669"/>
    <property type="project" value="InterPro"/>
</dbReference>
<keyword evidence="5" id="KW-0223">Dioxygenase</keyword>
<dbReference type="InterPro" id="IPR044528">
    <property type="entry name" value="POD-like_MBL-fold"/>
</dbReference>
<sequence length="228" mass="24825">MSLFRQLYDEDSSTLSYLIADADTQDAVMIDPVLGQHQRDLKLIETLGLKLRYIVETHVHADHVTGAGRLREATGARVAVGAAADVSCADIQIADGARLAFGKEHLSAMATPGHTRGCTSYRWHDRVFTGDTLLIGGCGRTDFQQGNAGQLYDSLQRLLALSDETLVYPGHDYAGRRVSCIGEERTLNSRIAGQDREAFVALMEGLSLPYPRHIDEALPANQACGRLA</sequence>
<dbReference type="InterPro" id="IPR051682">
    <property type="entry name" value="Mito_Persulfide_Diox"/>
</dbReference>
<dbReference type="Pfam" id="PF00753">
    <property type="entry name" value="Lactamase_B"/>
    <property type="match status" value="1"/>
</dbReference>
<evidence type="ECO:0000313" key="10">
    <source>
        <dbReference type="EMBL" id="AOU99376.1"/>
    </source>
</evidence>
<dbReference type="FunFam" id="3.60.15.10:FF:000013">
    <property type="entry name" value="Persulfide dioxygenase ETHE1, mitochondrial"/>
    <property type="match status" value="1"/>
</dbReference>
<keyword evidence="6" id="KW-0007">Acetylation</keyword>
<evidence type="ECO:0000256" key="7">
    <source>
        <dbReference type="ARBA" id="ARBA00023002"/>
    </source>
</evidence>
<accession>A0A1D8ISD3</accession>
<dbReference type="SMART" id="SM00849">
    <property type="entry name" value="Lactamase_B"/>
    <property type="match status" value="1"/>
</dbReference>
<evidence type="ECO:0000256" key="4">
    <source>
        <dbReference type="ARBA" id="ARBA00022946"/>
    </source>
</evidence>
<dbReference type="GO" id="GO:0050313">
    <property type="term" value="F:sulfur dioxygenase activity"/>
    <property type="evidence" value="ECO:0007669"/>
    <property type="project" value="InterPro"/>
</dbReference>
<dbReference type="Gene3D" id="3.60.15.10">
    <property type="entry name" value="Ribonuclease Z/Hydroxyacylglutathione hydrolase-like"/>
    <property type="match status" value="1"/>
</dbReference>
<comment type="similarity">
    <text evidence="2">Belongs to the metallo-beta-lactamase superfamily. Glyoxalase II family.</text>
</comment>
<dbReference type="InterPro" id="IPR036866">
    <property type="entry name" value="RibonucZ/Hydroxyglut_hydro"/>
</dbReference>
<feature type="domain" description="Metallo-beta-lactamase" evidence="9">
    <location>
        <begin position="13"/>
        <end position="171"/>
    </location>
</feature>
<dbReference type="PANTHER" id="PTHR43084">
    <property type="entry name" value="PERSULFIDE DIOXYGENASE ETHE1"/>
    <property type="match status" value="1"/>
</dbReference>
<dbReference type="InterPro" id="IPR001279">
    <property type="entry name" value="Metallo-B-lactamas"/>
</dbReference>
<dbReference type="GO" id="GO:0016787">
    <property type="term" value="F:hydrolase activity"/>
    <property type="evidence" value="ECO:0007669"/>
    <property type="project" value="UniProtKB-KW"/>
</dbReference>
<dbReference type="GO" id="GO:0046872">
    <property type="term" value="F:metal ion binding"/>
    <property type="evidence" value="ECO:0007669"/>
    <property type="project" value="UniProtKB-KW"/>
</dbReference>
<evidence type="ECO:0000313" key="11">
    <source>
        <dbReference type="Proteomes" id="UP000095401"/>
    </source>
</evidence>
<evidence type="ECO:0000256" key="6">
    <source>
        <dbReference type="ARBA" id="ARBA00022990"/>
    </source>
</evidence>
<evidence type="ECO:0000256" key="8">
    <source>
        <dbReference type="ARBA" id="ARBA00023004"/>
    </source>
</evidence>
<protein>
    <submittedName>
        <fullName evidence="10">Zn-dependent hydrolase</fullName>
    </submittedName>
</protein>
<dbReference type="CDD" id="cd07724">
    <property type="entry name" value="POD-like_MBL-fold"/>
    <property type="match status" value="1"/>
</dbReference>
<evidence type="ECO:0000256" key="5">
    <source>
        <dbReference type="ARBA" id="ARBA00022964"/>
    </source>
</evidence>
<gene>
    <name evidence="10" type="ORF">BI364_16870</name>
</gene>
<name>A0A1D8ISD3_9GAMM</name>